<feature type="transmembrane region" description="Helical" evidence="1">
    <location>
        <begin position="41"/>
        <end position="64"/>
    </location>
</feature>
<feature type="domain" description="Peptidase S11 D-alanyl-D-alanine carboxypeptidase A N-terminal" evidence="2">
    <location>
        <begin position="120"/>
        <end position="302"/>
    </location>
</feature>
<dbReference type="Pfam" id="PF00768">
    <property type="entry name" value="Peptidase_S11"/>
    <property type="match status" value="1"/>
</dbReference>
<keyword evidence="1" id="KW-1133">Transmembrane helix</keyword>
<proteinExistence type="predicted"/>
<protein>
    <submittedName>
        <fullName evidence="3">D-alanyl-D-alanine carboxypeptidase</fullName>
    </submittedName>
</protein>
<evidence type="ECO:0000313" key="4">
    <source>
        <dbReference type="Proteomes" id="UP001324533"/>
    </source>
</evidence>
<keyword evidence="3" id="KW-0378">Hydrolase</keyword>
<dbReference type="InterPro" id="IPR012338">
    <property type="entry name" value="Beta-lactam/transpept-like"/>
</dbReference>
<organism evidence="3 4">
    <name type="scientific">Microbacterium invictum</name>
    <dbReference type="NCBI Taxonomy" id="515415"/>
    <lineage>
        <taxon>Bacteria</taxon>
        <taxon>Bacillati</taxon>
        <taxon>Actinomycetota</taxon>
        <taxon>Actinomycetes</taxon>
        <taxon>Micrococcales</taxon>
        <taxon>Microbacteriaceae</taxon>
        <taxon>Microbacterium</taxon>
    </lineage>
</organism>
<dbReference type="InterPro" id="IPR001967">
    <property type="entry name" value="Peptidase_S11_N"/>
</dbReference>
<evidence type="ECO:0000259" key="2">
    <source>
        <dbReference type="Pfam" id="PF00768"/>
    </source>
</evidence>
<dbReference type="GO" id="GO:0004180">
    <property type="term" value="F:carboxypeptidase activity"/>
    <property type="evidence" value="ECO:0007669"/>
    <property type="project" value="UniProtKB-KW"/>
</dbReference>
<evidence type="ECO:0000256" key="1">
    <source>
        <dbReference type="SAM" id="Phobius"/>
    </source>
</evidence>
<evidence type="ECO:0000313" key="3">
    <source>
        <dbReference type="EMBL" id="WQB70588.1"/>
    </source>
</evidence>
<dbReference type="Gene3D" id="3.40.710.10">
    <property type="entry name" value="DD-peptidase/beta-lactamase superfamily"/>
    <property type="match status" value="1"/>
</dbReference>
<dbReference type="Proteomes" id="UP001324533">
    <property type="component" value="Chromosome"/>
</dbReference>
<keyword evidence="3" id="KW-0645">Protease</keyword>
<dbReference type="EMBL" id="CP139779">
    <property type="protein sequence ID" value="WQB70588.1"/>
    <property type="molecule type" value="Genomic_DNA"/>
</dbReference>
<gene>
    <name evidence="3" type="ORF">T9R20_01105</name>
</gene>
<dbReference type="SUPFAM" id="SSF56601">
    <property type="entry name" value="beta-lactamase/transpeptidase-like"/>
    <property type="match status" value="1"/>
</dbReference>
<keyword evidence="3" id="KW-0121">Carboxypeptidase</keyword>
<reference evidence="3 4" key="1">
    <citation type="submission" date="2023-06" db="EMBL/GenBank/DDBJ databases">
        <title>Rock-solubilizing bacteria, Microbacterium invictum, promotes re-establishment of vegetation in rocky wasteland by accelerating rock bio-weathering and reshaping soil bacterial community.</title>
        <authorList>
            <person name="Liu C."/>
        </authorList>
    </citation>
    <scope>NUCLEOTIDE SEQUENCE [LARGE SCALE GENOMIC DNA]</scope>
    <source>
        <strain evidence="3 4">X-18</strain>
    </source>
</reference>
<keyword evidence="4" id="KW-1185">Reference proteome</keyword>
<accession>A0ABZ0VAD4</accession>
<dbReference type="RefSeq" id="WP_322410728.1">
    <property type="nucleotide sequence ID" value="NZ_CP139779.1"/>
</dbReference>
<sequence>MTTELDEPGGFADFDALVRDAARAPEGLADVDPRRRRRRRWIGWTVALVILALVIGGPTAYVTWALTAPLPAASASFTEPAVPVTAAATLSLPAQGSSAISVAGGNEYLGAEAAGIWATSGPQEPAAMASITKLITALVVLDAHPLASPEDQGPTLWFDGADEDLYDTYYVQNVTIAPMPAGSSMTLRGALATMLIPSASNYADVVSTWAFGSRAGFVAAARAWLDGHGLAQTTVVDPTGISPRNTSTPADLIALGRIAAAHPDIAAIVDTPSATIGSAGIVNNTNGLLGTAGITGLKTGNLGAGTFAFLYTSRLDVGVGTPLAVVGVMLGGQSRESVNGDVLRLLGSIQEGFHDVPLVTAGQQLGDVTAPWGGAARVVTASAADIRTWSDTPITVTSDIRTPETYVDGEVIGSITWTAGPRTATVDVVIEGEIEPPTEWWRLTHPSELGG</sequence>
<name>A0ABZ0VAD4_9MICO</name>
<keyword evidence="1" id="KW-0472">Membrane</keyword>
<keyword evidence="1" id="KW-0812">Transmembrane</keyword>